<proteinExistence type="predicted"/>
<protein>
    <submittedName>
        <fullName evidence="1">Uncharacterized protein</fullName>
    </submittedName>
</protein>
<reference evidence="1 2" key="1">
    <citation type="submission" date="2015-06" db="EMBL/GenBank/DDBJ databases">
        <title>Genome sequencing project of Bacillus galactosidilyticus PL133.</title>
        <authorList>
            <person name="Gaiero J."/>
            <person name="Nicol R."/>
            <person name="Habash M."/>
        </authorList>
    </citation>
    <scope>NUCLEOTIDE SEQUENCE [LARGE SCALE GENOMIC DNA]</scope>
    <source>
        <strain evidence="1 2">PL133</strain>
    </source>
</reference>
<accession>A0A0Q9YGX9</accession>
<comment type="caution">
    <text evidence="1">The sequence shown here is derived from an EMBL/GenBank/DDBJ whole genome shotgun (WGS) entry which is preliminary data.</text>
</comment>
<dbReference type="AlphaFoldDB" id="A0A0Q9YGX9"/>
<evidence type="ECO:0000313" key="1">
    <source>
        <dbReference type="EMBL" id="KRG16858.1"/>
    </source>
</evidence>
<organism evidence="1 2">
    <name type="scientific">Lederbergia galactosidilytica</name>
    <dbReference type="NCBI Taxonomy" id="217031"/>
    <lineage>
        <taxon>Bacteria</taxon>
        <taxon>Bacillati</taxon>
        <taxon>Bacillota</taxon>
        <taxon>Bacilli</taxon>
        <taxon>Bacillales</taxon>
        <taxon>Bacillaceae</taxon>
        <taxon>Lederbergia</taxon>
    </lineage>
</organism>
<name>A0A0Q9YGX9_9BACI</name>
<sequence length="171" mass="20986">MFQLSHIFKYMNIHNLQEFDYREFNIVNTDLNKKSDKKRVNEKFTDEREMFIKYALKKWIDNYFEMKVRANTPKTCMDKMDNRSNETNYAREWLDFFHSKLNRLPELHREIIEKKYLKIQVPGRYVIDDFVYGELHIARSLYYVRKKEGLYWLGLALWNYQSDKGTNLKPS</sequence>
<dbReference type="Proteomes" id="UP000053881">
    <property type="component" value="Unassembled WGS sequence"/>
</dbReference>
<dbReference type="EMBL" id="LGPB01000026">
    <property type="protein sequence ID" value="KRG16858.1"/>
    <property type="molecule type" value="Genomic_DNA"/>
</dbReference>
<gene>
    <name evidence="1" type="ORF">ACA29_02975</name>
</gene>
<evidence type="ECO:0000313" key="2">
    <source>
        <dbReference type="Proteomes" id="UP000053881"/>
    </source>
</evidence>
<dbReference type="PATRIC" id="fig|217031.4.peg.987"/>